<dbReference type="PANTHER" id="PTHR30061">
    <property type="entry name" value="MALTOSE-BINDING PERIPLASMIC PROTEIN"/>
    <property type="match status" value="1"/>
</dbReference>
<feature type="compositionally biased region" description="Low complexity" evidence="4">
    <location>
        <begin position="25"/>
        <end position="47"/>
    </location>
</feature>
<dbReference type="Proteomes" id="UP000295718">
    <property type="component" value="Unassembled WGS sequence"/>
</dbReference>
<dbReference type="RefSeq" id="WP_051869554.1">
    <property type="nucleotide sequence ID" value="NZ_JPNB01000002.1"/>
</dbReference>
<accession>A0A4R1R6G2</accession>
<proteinExistence type="inferred from homology"/>
<name>A0A4R1R6G2_9FIRM</name>
<feature type="signal peptide" evidence="5">
    <location>
        <begin position="1"/>
        <end position="18"/>
    </location>
</feature>
<evidence type="ECO:0000313" key="6">
    <source>
        <dbReference type="EMBL" id="TCL61161.1"/>
    </source>
</evidence>
<evidence type="ECO:0000256" key="2">
    <source>
        <dbReference type="ARBA" id="ARBA00022448"/>
    </source>
</evidence>
<dbReference type="SUPFAM" id="SSF53850">
    <property type="entry name" value="Periplasmic binding protein-like II"/>
    <property type="match status" value="1"/>
</dbReference>
<keyword evidence="3 5" id="KW-0732">Signal</keyword>
<dbReference type="Gene3D" id="3.40.190.10">
    <property type="entry name" value="Periplasmic binding protein-like II"/>
    <property type="match status" value="2"/>
</dbReference>
<feature type="chain" id="PRO_5039530568" evidence="5">
    <location>
        <begin position="19"/>
        <end position="467"/>
    </location>
</feature>
<dbReference type="AlphaFoldDB" id="A0A4R1R6G2"/>
<comment type="similarity">
    <text evidence="1">Belongs to the bacterial solute-binding protein 1 family.</text>
</comment>
<dbReference type="GO" id="GO:0055052">
    <property type="term" value="C:ATP-binding cassette (ABC) transporter complex, substrate-binding subunit-containing"/>
    <property type="evidence" value="ECO:0007669"/>
    <property type="project" value="TreeGrafter"/>
</dbReference>
<dbReference type="Pfam" id="PF13416">
    <property type="entry name" value="SBP_bac_8"/>
    <property type="match status" value="1"/>
</dbReference>
<dbReference type="OrthoDB" id="42940at2"/>
<feature type="region of interest" description="Disordered" evidence="4">
    <location>
        <begin position="23"/>
        <end position="47"/>
    </location>
</feature>
<dbReference type="GO" id="GO:0042956">
    <property type="term" value="P:maltodextrin transmembrane transport"/>
    <property type="evidence" value="ECO:0007669"/>
    <property type="project" value="TreeGrafter"/>
</dbReference>
<dbReference type="GO" id="GO:1901982">
    <property type="term" value="F:maltose binding"/>
    <property type="evidence" value="ECO:0007669"/>
    <property type="project" value="TreeGrafter"/>
</dbReference>
<dbReference type="EMBL" id="SLUO01000001">
    <property type="protein sequence ID" value="TCL61161.1"/>
    <property type="molecule type" value="Genomic_DNA"/>
</dbReference>
<evidence type="ECO:0000256" key="5">
    <source>
        <dbReference type="SAM" id="SignalP"/>
    </source>
</evidence>
<dbReference type="InterPro" id="IPR006059">
    <property type="entry name" value="SBP"/>
</dbReference>
<organism evidence="6 7">
    <name type="scientific">Kineothrix alysoides</name>
    <dbReference type="NCBI Taxonomy" id="1469948"/>
    <lineage>
        <taxon>Bacteria</taxon>
        <taxon>Bacillati</taxon>
        <taxon>Bacillota</taxon>
        <taxon>Clostridia</taxon>
        <taxon>Lachnospirales</taxon>
        <taxon>Lachnospiraceae</taxon>
        <taxon>Kineothrix</taxon>
    </lineage>
</organism>
<dbReference type="PANTHER" id="PTHR30061:SF50">
    <property type="entry name" value="MALTOSE_MALTODEXTRIN-BINDING PERIPLASMIC PROTEIN"/>
    <property type="match status" value="1"/>
</dbReference>
<sequence length="467" mass="50854">MKKFTAFLLIAAMVGTLAGCGGRTGTMSTGGSTEQGGASSSGSGEADASGLIDDGGIFWNTQTQMYELEEEVLNGTATLKAWVDNDGFAEALQTGFMEKYPGVNLEVMVVSTGDAADKMALEGEAGTGADAFMLVHDNISKAMNSSIIGMFGRYDEQIRERYLESAVGVVDIDGQIYGAPLLIESAALFYNKTLLNQLAADGYIASADVPEDFEDIKEIAKVYNDERNNKWTMRWETGNAYMNHYVLTAFGYELFGPDRNDPEKLNLSTPEAIKGLEYHLSLKEVFDVPSADTNWDTTVVEFGKGETPFLLVGPWAIEEVAKGAEENGFEFGIAPLPKVDGNQAYTFSGVQLACVSAYSKYPAAARALAMYMAGDEMAEFLYGSLNKIPSLKEEYANKIPGLKDDERVQGVMQQAAFSQPMPAIKETEYYWTVAETMMRSVWDGVMTPEAAAQKAQEDYNTLRSTAE</sequence>
<gene>
    <name evidence="6" type="ORF">EDD76_101258</name>
</gene>
<evidence type="ECO:0000256" key="1">
    <source>
        <dbReference type="ARBA" id="ARBA00008520"/>
    </source>
</evidence>
<evidence type="ECO:0000256" key="3">
    <source>
        <dbReference type="ARBA" id="ARBA00022729"/>
    </source>
</evidence>
<comment type="caution">
    <text evidence="6">The sequence shown here is derived from an EMBL/GenBank/DDBJ whole genome shotgun (WGS) entry which is preliminary data.</text>
</comment>
<evidence type="ECO:0000313" key="7">
    <source>
        <dbReference type="Proteomes" id="UP000295718"/>
    </source>
</evidence>
<reference evidence="6 7" key="1">
    <citation type="submission" date="2019-03" db="EMBL/GenBank/DDBJ databases">
        <title>Genomic Encyclopedia of Type Strains, Phase IV (KMG-IV): sequencing the most valuable type-strain genomes for metagenomic binning, comparative biology and taxonomic classification.</title>
        <authorList>
            <person name="Goeker M."/>
        </authorList>
    </citation>
    <scope>NUCLEOTIDE SEQUENCE [LARGE SCALE GENOMIC DNA]</scope>
    <source>
        <strain evidence="6 7">DSM 100556</strain>
    </source>
</reference>
<evidence type="ECO:0000256" key="4">
    <source>
        <dbReference type="SAM" id="MobiDB-lite"/>
    </source>
</evidence>
<dbReference type="STRING" id="1469948.GCA_000732725_02511"/>
<keyword evidence="2" id="KW-0813">Transport</keyword>
<protein>
    <submittedName>
        <fullName evidence="6">Carbohydrate ABC transporter substrate-binding protein (CUT1 family)</fullName>
    </submittedName>
</protein>
<dbReference type="GO" id="GO:0015768">
    <property type="term" value="P:maltose transport"/>
    <property type="evidence" value="ECO:0007669"/>
    <property type="project" value="TreeGrafter"/>
</dbReference>
<dbReference type="PROSITE" id="PS51257">
    <property type="entry name" value="PROKAR_LIPOPROTEIN"/>
    <property type="match status" value="1"/>
</dbReference>
<keyword evidence="7" id="KW-1185">Reference proteome</keyword>